<accession>N9NHQ0</accession>
<sequence>MYATRQDLEARFGADEIANLEAMQSSPEAINKMLQDASDEIDSYISVIYQLPLPQIPSTLERVACNITRYRLYYQQPTEEVDNRYKAEIAYLKDIVKGLATLPIKNEQNEVIEEKPKRNPKSIPIGTSYTGGVFSDEQLNKMPSV</sequence>
<dbReference type="AlphaFoldDB" id="N9NHQ0"/>
<dbReference type="STRING" id="1217705.F900_01401"/>
<dbReference type="RefSeq" id="WP_005216159.1">
    <property type="nucleotide sequence ID" value="NZ_KB850089.1"/>
</dbReference>
<dbReference type="HOGENOM" id="CLU_112375_1_0_6"/>
<evidence type="ECO:0000313" key="2">
    <source>
        <dbReference type="EMBL" id="ENX02337.1"/>
    </source>
</evidence>
<reference evidence="2 3" key="1">
    <citation type="submission" date="2013-02" db="EMBL/GenBank/DDBJ databases">
        <title>The Genome Sequence of Acinetobacter sp. ANC 3862.</title>
        <authorList>
            <consortium name="The Broad Institute Genome Sequencing Platform"/>
            <consortium name="The Broad Institute Genome Sequencing Center for Infectious Disease"/>
            <person name="Cerqueira G."/>
            <person name="Feldgarden M."/>
            <person name="Courvalin P."/>
            <person name="Perichon B."/>
            <person name="Grillot-Courvalin C."/>
            <person name="Clermont D."/>
            <person name="Rocha E."/>
            <person name="Yoon E.-J."/>
            <person name="Nemec A."/>
            <person name="Walker B."/>
            <person name="Young S.K."/>
            <person name="Zeng Q."/>
            <person name="Gargeya S."/>
            <person name="Fitzgerald M."/>
            <person name="Haas B."/>
            <person name="Abouelleil A."/>
            <person name="Alvarado L."/>
            <person name="Arachchi H.M."/>
            <person name="Berlin A.M."/>
            <person name="Chapman S.B."/>
            <person name="Dewar J."/>
            <person name="Goldberg J."/>
            <person name="Griggs A."/>
            <person name="Gujja S."/>
            <person name="Hansen M."/>
            <person name="Howarth C."/>
            <person name="Imamovic A."/>
            <person name="Larimer J."/>
            <person name="McCowan C."/>
            <person name="Murphy C."/>
            <person name="Neiman D."/>
            <person name="Pearson M."/>
            <person name="Priest M."/>
            <person name="Roberts A."/>
            <person name="Saif S."/>
            <person name="Shea T."/>
            <person name="Sisk P."/>
            <person name="Sykes S."/>
            <person name="Wortman J."/>
            <person name="Nusbaum C."/>
            <person name="Birren B."/>
        </authorList>
    </citation>
    <scope>NUCLEOTIDE SEQUENCE [LARGE SCALE GENOMIC DNA]</scope>
    <source>
        <strain evidence="2 3">ANC 3862</strain>
    </source>
</reference>
<dbReference type="InterPro" id="IPR009752">
    <property type="entry name" value="Phage_Mu_GpJ"/>
</dbReference>
<feature type="region of interest" description="Disordered" evidence="1">
    <location>
        <begin position="113"/>
        <end position="145"/>
    </location>
</feature>
<name>N9NHQ0_9GAMM</name>
<organism evidence="2 3">
    <name type="scientific">Acinetobacter modestus</name>
    <dbReference type="NCBI Taxonomy" id="1776740"/>
    <lineage>
        <taxon>Bacteria</taxon>
        <taxon>Pseudomonadati</taxon>
        <taxon>Pseudomonadota</taxon>
        <taxon>Gammaproteobacteria</taxon>
        <taxon>Moraxellales</taxon>
        <taxon>Moraxellaceae</taxon>
        <taxon>Acinetobacter</taxon>
    </lineage>
</organism>
<dbReference type="EMBL" id="APRP01000015">
    <property type="protein sequence ID" value="ENX02337.1"/>
    <property type="molecule type" value="Genomic_DNA"/>
</dbReference>
<evidence type="ECO:0000313" key="3">
    <source>
        <dbReference type="Proteomes" id="UP000013248"/>
    </source>
</evidence>
<evidence type="ECO:0000256" key="1">
    <source>
        <dbReference type="SAM" id="MobiDB-lite"/>
    </source>
</evidence>
<dbReference type="PATRIC" id="fig|1217705.3.peg.1347"/>
<protein>
    <recommendedName>
        <fullName evidence="4">DUF1320 domain-containing protein</fullName>
    </recommendedName>
</protein>
<dbReference type="eggNOG" id="COG4387">
    <property type="taxonomic scope" value="Bacteria"/>
</dbReference>
<dbReference type="Pfam" id="PF07030">
    <property type="entry name" value="Phage_Mu_Gp36"/>
    <property type="match status" value="1"/>
</dbReference>
<proteinExistence type="predicted"/>
<gene>
    <name evidence="2" type="ORF">F900_01401</name>
</gene>
<dbReference type="Proteomes" id="UP000013248">
    <property type="component" value="Unassembled WGS sequence"/>
</dbReference>
<comment type="caution">
    <text evidence="2">The sequence shown here is derived from an EMBL/GenBank/DDBJ whole genome shotgun (WGS) entry which is preliminary data.</text>
</comment>
<evidence type="ECO:0008006" key="4">
    <source>
        <dbReference type="Google" id="ProtNLM"/>
    </source>
</evidence>